<dbReference type="InterPro" id="IPR020476">
    <property type="entry name" value="Nudix_hydrolase"/>
</dbReference>
<accession>A0ABW7CCS9</accession>
<proteinExistence type="inferred from homology"/>
<comment type="similarity">
    <text evidence="1">Belongs to the Nudix hydrolase family.</text>
</comment>
<reference evidence="5" key="1">
    <citation type="journal article" date="2024" name="Algal Res.">
        <title>Biochemical, toxicological and genomic investigation of a high-biomass producing Limnothrix strain isolated from Italian shallow drinking water reservoir.</title>
        <authorList>
            <person name="Simonazzi M."/>
            <person name="Shishido T.K."/>
            <person name="Delbaje E."/>
            <person name="Wahlsten M."/>
            <person name="Fewer D.P."/>
            <person name="Sivonen K."/>
            <person name="Pezzolesi L."/>
            <person name="Pistocchi R."/>
        </authorList>
    </citation>
    <scope>NUCLEOTIDE SEQUENCE [LARGE SCALE GENOMIC DNA]</scope>
    <source>
        <strain evidence="5">LRLZ20PSL1</strain>
    </source>
</reference>
<evidence type="ECO:0000313" key="4">
    <source>
        <dbReference type="EMBL" id="MFG3818951.1"/>
    </source>
</evidence>
<dbReference type="InterPro" id="IPR015797">
    <property type="entry name" value="NUDIX_hydrolase-like_dom_sf"/>
</dbReference>
<dbReference type="SUPFAM" id="SSF55811">
    <property type="entry name" value="Nudix"/>
    <property type="match status" value="1"/>
</dbReference>
<evidence type="ECO:0000313" key="5">
    <source>
        <dbReference type="Proteomes" id="UP001604335"/>
    </source>
</evidence>
<dbReference type="PANTHER" id="PTHR43736">
    <property type="entry name" value="ADP-RIBOSE PYROPHOSPHATASE"/>
    <property type="match status" value="1"/>
</dbReference>
<organism evidence="4 5">
    <name type="scientific">Limnothrix redekei LRLZ20PSL1</name>
    <dbReference type="NCBI Taxonomy" id="3112953"/>
    <lineage>
        <taxon>Bacteria</taxon>
        <taxon>Bacillati</taxon>
        <taxon>Cyanobacteriota</taxon>
        <taxon>Cyanophyceae</taxon>
        <taxon>Pseudanabaenales</taxon>
        <taxon>Pseudanabaenaceae</taxon>
        <taxon>Limnothrix</taxon>
    </lineage>
</organism>
<dbReference type="InterPro" id="IPR000086">
    <property type="entry name" value="NUDIX_hydrolase_dom"/>
</dbReference>
<protein>
    <submittedName>
        <fullName evidence="4">NUDIX hydrolase</fullName>
    </submittedName>
</protein>
<name>A0ABW7CCS9_9CYAN</name>
<dbReference type="EMBL" id="JAZAQF010000086">
    <property type="protein sequence ID" value="MFG3818951.1"/>
    <property type="molecule type" value="Genomic_DNA"/>
</dbReference>
<comment type="caution">
    <text evidence="4">The sequence shown here is derived from an EMBL/GenBank/DDBJ whole genome shotgun (WGS) entry which is preliminary data.</text>
</comment>
<dbReference type="PRINTS" id="PR00502">
    <property type="entry name" value="NUDIXFAMILY"/>
</dbReference>
<evidence type="ECO:0000256" key="2">
    <source>
        <dbReference type="ARBA" id="ARBA00022801"/>
    </source>
</evidence>
<keyword evidence="2 4" id="KW-0378">Hydrolase</keyword>
<dbReference type="CDD" id="cd02883">
    <property type="entry name" value="NUDIX_Hydrolase"/>
    <property type="match status" value="1"/>
</dbReference>
<keyword evidence="5" id="KW-1185">Reference proteome</keyword>
<dbReference type="RefSeq" id="WP_393014589.1">
    <property type="nucleotide sequence ID" value="NZ_JAZAQF010000086.1"/>
</dbReference>
<dbReference type="PROSITE" id="PS51462">
    <property type="entry name" value="NUDIX"/>
    <property type="match status" value="1"/>
</dbReference>
<feature type="domain" description="Nudix hydrolase" evidence="3">
    <location>
        <begin position="40"/>
        <end position="168"/>
    </location>
</feature>
<dbReference type="PANTHER" id="PTHR43736:SF1">
    <property type="entry name" value="DIHYDRONEOPTERIN TRIPHOSPHATE DIPHOSPHATASE"/>
    <property type="match status" value="1"/>
</dbReference>
<dbReference type="Proteomes" id="UP001604335">
    <property type="component" value="Unassembled WGS sequence"/>
</dbReference>
<sequence length="175" mass="19194">MLTFQPRWHPLNELGSLAVTGFRPLAQVWRYVKTVLGVVFRHPLVGVTMIPVMPDGRLVLVRRRDNGLWSLPGGLVDWGDTIASTIHRELAEETGLTIVAVGRLVGVYSAFDRDPRIHAVNISVEVQVTGAIAPVDQLEIAEVGLFAPSSIGGMLLAHDHARQVQDYFRGQAVVD</sequence>
<evidence type="ECO:0000256" key="1">
    <source>
        <dbReference type="ARBA" id="ARBA00005582"/>
    </source>
</evidence>
<gene>
    <name evidence="4" type="ORF">VPK24_15010</name>
</gene>
<dbReference type="GO" id="GO:0016787">
    <property type="term" value="F:hydrolase activity"/>
    <property type="evidence" value="ECO:0007669"/>
    <property type="project" value="UniProtKB-KW"/>
</dbReference>
<evidence type="ECO:0000259" key="3">
    <source>
        <dbReference type="PROSITE" id="PS51462"/>
    </source>
</evidence>
<dbReference type="Gene3D" id="3.90.79.10">
    <property type="entry name" value="Nucleoside Triphosphate Pyrophosphohydrolase"/>
    <property type="match status" value="1"/>
</dbReference>
<dbReference type="Pfam" id="PF00293">
    <property type="entry name" value="NUDIX"/>
    <property type="match status" value="1"/>
</dbReference>